<name>A0A644ULX4_9ZZZZ</name>
<dbReference type="EMBL" id="VSSQ01000133">
    <property type="protein sequence ID" value="MPL80048.1"/>
    <property type="molecule type" value="Genomic_DNA"/>
</dbReference>
<accession>A0A644ULX4</accession>
<dbReference type="AlphaFoldDB" id="A0A644ULX4"/>
<reference evidence="1" key="1">
    <citation type="submission" date="2019-08" db="EMBL/GenBank/DDBJ databases">
        <authorList>
            <person name="Kucharzyk K."/>
            <person name="Murdoch R.W."/>
            <person name="Higgins S."/>
            <person name="Loffler F."/>
        </authorList>
    </citation>
    <scope>NUCLEOTIDE SEQUENCE</scope>
</reference>
<comment type="caution">
    <text evidence="1">The sequence shown here is derived from an EMBL/GenBank/DDBJ whole genome shotgun (WGS) entry which is preliminary data.</text>
</comment>
<sequence length="98" mass="11465">MTLSELDENIREQLEEALMETISDFLSYKNYLPEKKHKRNILDSIIKETTDVFNFRLTDDENLGNLFDGILKEITEEMKADGLILPTHNHNRNELIGK</sequence>
<evidence type="ECO:0000313" key="1">
    <source>
        <dbReference type="EMBL" id="MPL80048.1"/>
    </source>
</evidence>
<protein>
    <submittedName>
        <fullName evidence="1">Uncharacterized protein</fullName>
    </submittedName>
</protein>
<organism evidence="1">
    <name type="scientific">bioreactor metagenome</name>
    <dbReference type="NCBI Taxonomy" id="1076179"/>
    <lineage>
        <taxon>unclassified sequences</taxon>
        <taxon>metagenomes</taxon>
        <taxon>ecological metagenomes</taxon>
    </lineage>
</organism>
<proteinExistence type="predicted"/>
<gene>
    <name evidence="1" type="ORF">SDC9_25939</name>
</gene>